<evidence type="ECO:0000313" key="6">
    <source>
        <dbReference type="Proteomes" id="UP000231279"/>
    </source>
</evidence>
<keyword evidence="2 3" id="KW-0175">Coiled coil</keyword>
<feature type="compositionally biased region" description="Polar residues" evidence="4">
    <location>
        <begin position="989"/>
        <end position="1001"/>
    </location>
</feature>
<dbReference type="InterPro" id="IPR008587">
    <property type="entry name" value="FPP_plant"/>
</dbReference>
<dbReference type="EMBL" id="NKXS01009509">
    <property type="protein sequence ID" value="PIM97523.1"/>
    <property type="molecule type" value="Genomic_DNA"/>
</dbReference>
<reference evidence="6" key="1">
    <citation type="journal article" date="2018" name="Gigascience">
        <title>Genome assembly of the Pink Ipe (Handroanthus impetiginosus, Bignoniaceae), a highly valued, ecologically keystone Neotropical timber forest tree.</title>
        <authorList>
            <person name="Silva-Junior O.B."/>
            <person name="Grattapaglia D."/>
            <person name="Novaes E."/>
            <person name="Collevatti R.G."/>
        </authorList>
    </citation>
    <scope>NUCLEOTIDE SEQUENCE [LARGE SCALE GENOMIC DNA]</scope>
    <source>
        <strain evidence="6">cv. UFG-1</strain>
    </source>
</reference>
<evidence type="ECO:0000256" key="2">
    <source>
        <dbReference type="ARBA" id="ARBA00023054"/>
    </source>
</evidence>
<gene>
    <name evidence="5" type="ORF">CDL12_30006</name>
</gene>
<organism evidence="5 6">
    <name type="scientific">Handroanthus impetiginosus</name>
    <dbReference type="NCBI Taxonomy" id="429701"/>
    <lineage>
        <taxon>Eukaryota</taxon>
        <taxon>Viridiplantae</taxon>
        <taxon>Streptophyta</taxon>
        <taxon>Embryophyta</taxon>
        <taxon>Tracheophyta</taxon>
        <taxon>Spermatophyta</taxon>
        <taxon>Magnoliopsida</taxon>
        <taxon>eudicotyledons</taxon>
        <taxon>Gunneridae</taxon>
        <taxon>Pentapetalae</taxon>
        <taxon>asterids</taxon>
        <taxon>lamiids</taxon>
        <taxon>Lamiales</taxon>
        <taxon>Bignoniaceae</taxon>
        <taxon>Crescentiina</taxon>
        <taxon>Tabebuia alliance</taxon>
        <taxon>Handroanthus</taxon>
    </lineage>
</organism>
<feature type="coiled-coil region" evidence="3">
    <location>
        <begin position="327"/>
        <end position="354"/>
    </location>
</feature>
<keyword evidence="6" id="KW-1185">Reference proteome</keyword>
<dbReference type="Proteomes" id="UP000231279">
    <property type="component" value="Unassembled WGS sequence"/>
</dbReference>
<evidence type="ECO:0000256" key="1">
    <source>
        <dbReference type="ARBA" id="ARBA00005921"/>
    </source>
</evidence>
<dbReference type="OrthoDB" id="1917992at2759"/>
<feature type="region of interest" description="Disordered" evidence="4">
    <location>
        <begin position="961"/>
        <end position="1004"/>
    </location>
</feature>
<sequence>MDQKAWLWKKRSTEKTLVADKANKSSSNNEEEVTEVQKLLNEKTDLERDLRILNEKLSSALSECNAKDNIAKKQVKIAEEAIEGWEKAETDAVSLKQELDKVFQQKAASDERVGHLDAALKECMQQLRLVREEQEKRVHEAVVNTTEKFEKTKIALDEKLVEAGKRLSKLDAENGRLSKALSGKNKVIEDLSKCKTQLEADFNALMLRVESTEKENASLKYEFRVLEKELDIRNEERECNRRTAYVSQKQHQESVKRIAELETECQRLCLLVRKRLLGPAALAKMKTEVEMLRMDQVEMRRRKSNASMTSSVEFCVEVAPDAPSERINFLTEQLYAMEEENRALKDALNKKTNELQFSRTMYARAASRLSRAGGHVEESVKGQTTAEPGKRLCFLQEHSLAASSDVGSDDKASCAESWASALISELEHFKNEKQLGTSSHRNMGNSDMNLMDDFDEMEKLAVVSVDYPAESSHPCSEEDNAIIGTSASPSEPLFLGHEIRSEYVAANKVPEWLGAMLTMLLEHSHVSQRSPQELLEDIRVALAHNSSYTAVYGKRSSNHVDPSYNGSRHVIYTLPDDSLNLDASDTRKGHNISNTEKSGQKFRSNVLTSIQKVLELLEGINIQSLDSGLSKSLSGKDDKLLSQKNLENSTGYMVRVFQWKTAELSAILQQFVGTCNDLLNGTADLEQFAQQVASNLEWIMNHCFSLQDVSSMKDAIRNHLDWDESESESEIDCRSTNHSVECNRRNGSYQMESLWPSIKEEDKTRNAEQEYKKSSIVDLEERLQSEIVMTECFRIQLQESKDIIDNLHLEMEIVKQSKGETGSQVEKQKMMKEDLETQLMESNHLWRKACQRISHLENELENKNHSFKKLEETCHDLKIQLKSLTIKEVTDNGKHWPNQLQNDLEITAASEKLAECQETILSLGKQLKALASPSEAALFDAISTPADAAVTSLSIPRKNLGQRSSLRDKMQAEDKDQLDASSQTKKDVQNGNSRSPVSTSAAAMEYPDKFTNANMGINHEDKSKTATASMDIVPCKKKGGRSFFKKLFWRRKKGNNHKKPSS</sequence>
<feature type="compositionally biased region" description="Basic and acidic residues" evidence="4">
    <location>
        <begin position="965"/>
        <end position="988"/>
    </location>
</feature>
<name>A0A2G9FWU7_9LAMI</name>
<dbReference type="PANTHER" id="PTHR31580:SF22">
    <property type="entry name" value="FILAMENT-LIKE PLANT PROTEIN 7"/>
    <property type="match status" value="1"/>
</dbReference>
<dbReference type="PANTHER" id="PTHR31580">
    <property type="entry name" value="FILAMENT-LIKE PLANT PROTEIN 4"/>
    <property type="match status" value="1"/>
</dbReference>
<feature type="coiled-coil region" evidence="3">
    <location>
        <begin position="853"/>
        <end position="887"/>
    </location>
</feature>
<feature type="coiled-coil region" evidence="3">
    <location>
        <begin position="195"/>
        <end position="229"/>
    </location>
</feature>
<accession>A0A2G9FWU7</accession>
<proteinExistence type="inferred from homology"/>
<evidence type="ECO:0000313" key="5">
    <source>
        <dbReference type="EMBL" id="PIM97523.1"/>
    </source>
</evidence>
<dbReference type="AlphaFoldDB" id="A0A2G9FWU7"/>
<evidence type="ECO:0000256" key="4">
    <source>
        <dbReference type="SAM" id="MobiDB-lite"/>
    </source>
</evidence>
<comment type="caution">
    <text evidence="5">The sequence shown here is derived from an EMBL/GenBank/DDBJ whole genome shotgun (WGS) entry which is preliminary data.</text>
</comment>
<dbReference type="Pfam" id="PF05911">
    <property type="entry name" value="FPP"/>
    <property type="match status" value="1"/>
</dbReference>
<dbReference type="STRING" id="429701.A0A2G9FWU7"/>
<evidence type="ECO:0000256" key="3">
    <source>
        <dbReference type="SAM" id="Coils"/>
    </source>
</evidence>
<comment type="similarity">
    <text evidence="1">Belongs to the FPP family.</text>
</comment>
<feature type="coiled-coil region" evidence="3">
    <location>
        <begin position="29"/>
        <end position="63"/>
    </location>
</feature>
<protein>
    <recommendedName>
        <fullName evidence="7">Filament-like plant protein 7</fullName>
    </recommendedName>
</protein>
<evidence type="ECO:0008006" key="7">
    <source>
        <dbReference type="Google" id="ProtNLM"/>
    </source>
</evidence>